<dbReference type="InterPro" id="IPR021184">
    <property type="entry name" value="TNF_CS"/>
</dbReference>
<dbReference type="SUPFAM" id="SSF49842">
    <property type="entry name" value="TNF-like"/>
    <property type="match status" value="1"/>
</dbReference>
<dbReference type="InterPro" id="IPR051748">
    <property type="entry name" value="TNF_Ligand_Superfamily"/>
</dbReference>
<dbReference type="InterPro" id="IPR006052">
    <property type="entry name" value="TNF_dom"/>
</dbReference>
<dbReference type="KEGG" id="pki:111839524"/>
<organism evidence="8 9">
    <name type="scientific">Paramormyrops kingsleyae</name>
    <dbReference type="NCBI Taxonomy" id="1676925"/>
    <lineage>
        <taxon>Eukaryota</taxon>
        <taxon>Metazoa</taxon>
        <taxon>Chordata</taxon>
        <taxon>Craniata</taxon>
        <taxon>Vertebrata</taxon>
        <taxon>Euteleostomi</taxon>
        <taxon>Actinopterygii</taxon>
        <taxon>Neopterygii</taxon>
        <taxon>Teleostei</taxon>
        <taxon>Osteoglossocephala</taxon>
        <taxon>Osteoglossomorpha</taxon>
        <taxon>Osteoglossiformes</taxon>
        <taxon>Mormyridae</taxon>
        <taxon>Paramormyrops</taxon>
    </lineage>
</organism>
<dbReference type="GeneTree" id="ENSGT00940000157536"/>
<dbReference type="GeneID" id="111839524"/>
<dbReference type="GO" id="GO:0005125">
    <property type="term" value="F:cytokine activity"/>
    <property type="evidence" value="ECO:0007669"/>
    <property type="project" value="UniProtKB-KW"/>
</dbReference>
<dbReference type="STRING" id="1676925.ENSPKIP00000022058"/>
<evidence type="ECO:0000313" key="9">
    <source>
        <dbReference type="Proteomes" id="UP000261540"/>
    </source>
</evidence>
<comment type="similarity">
    <text evidence="2">Belongs to the tumor necrosis factor family.</text>
</comment>
<evidence type="ECO:0000256" key="5">
    <source>
        <dbReference type="ARBA" id="ARBA00023157"/>
    </source>
</evidence>
<keyword evidence="6" id="KW-0325">Glycoprotein</keyword>
<keyword evidence="4" id="KW-0964">Secreted</keyword>
<dbReference type="GO" id="GO:0005615">
    <property type="term" value="C:extracellular space"/>
    <property type="evidence" value="ECO:0007669"/>
    <property type="project" value="UniProtKB-KW"/>
</dbReference>
<dbReference type="GO" id="GO:0005164">
    <property type="term" value="F:tumor necrosis factor receptor binding"/>
    <property type="evidence" value="ECO:0007669"/>
    <property type="project" value="InterPro"/>
</dbReference>
<dbReference type="AlphaFoldDB" id="A0A3B3RUS0"/>
<evidence type="ECO:0000256" key="4">
    <source>
        <dbReference type="ARBA" id="ARBA00022525"/>
    </source>
</evidence>
<evidence type="ECO:0000256" key="2">
    <source>
        <dbReference type="ARBA" id="ARBA00008670"/>
    </source>
</evidence>
<dbReference type="CTD" id="8741"/>
<evidence type="ECO:0000256" key="6">
    <source>
        <dbReference type="ARBA" id="ARBA00023180"/>
    </source>
</evidence>
<reference evidence="8" key="2">
    <citation type="submission" date="2025-09" db="UniProtKB">
        <authorList>
            <consortium name="Ensembl"/>
        </authorList>
    </citation>
    <scope>IDENTIFICATION</scope>
</reference>
<dbReference type="PROSITE" id="PS00251">
    <property type="entry name" value="THD_1"/>
    <property type="match status" value="1"/>
</dbReference>
<dbReference type="PROSITE" id="PS50049">
    <property type="entry name" value="THD_2"/>
    <property type="match status" value="1"/>
</dbReference>
<keyword evidence="5" id="KW-1015">Disulfide bond</keyword>
<dbReference type="Ensembl" id="ENSPKIT00000002711.1">
    <property type="protein sequence ID" value="ENSPKIP00000022058.1"/>
    <property type="gene ID" value="ENSPKIG00000006211.1"/>
</dbReference>
<sequence>MCGPRKGVMAPPDSPRLPGTFTPWAAWVAATCTCLGLLLLQCAHIRELRLELWELQHRVGSLCGEDAGAPPRCALDPSRCQCPVLGQDASRTKRDLTSKTPRKQRQVGQRRRAFLHLHPVSTHSYDEDDKTLVKWIVGQSQGEGLQVSGETVTVTRGGLYFIYSQVLYEDPTFVMGHVIKKYRENKESSLMKCVKWMPRNNSEALNTCYTAGGHNLESGSVLELSIPRKDAGIGLLPHATFLGIYKI</sequence>
<protein>
    <submittedName>
        <fullName evidence="8">TNF superfamily member 13</fullName>
    </submittedName>
</protein>
<dbReference type="GO" id="GO:0006955">
    <property type="term" value="P:immune response"/>
    <property type="evidence" value="ECO:0007669"/>
    <property type="project" value="InterPro"/>
</dbReference>
<reference evidence="8" key="1">
    <citation type="submission" date="2025-08" db="UniProtKB">
        <authorList>
            <consortium name="Ensembl"/>
        </authorList>
    </citation>
    <scope>IDENTIFICATION</scope>
</reference>
<evidence type="ECO:0000259" key="7">
    <source>
        <dbReference type="PROSITE" id="PS50049"/>
    </source>
</evidence>
<dbReference type="PANTHER" id="PTHR15151">
    <property type="entry name" value="PROTEIN EIGER"/>
    <property type="match status" value="1"/>
</dbReference>
<evidence type="ECO:0000313" key="8">
    <source>
        <dbReference type="Ensembl" id="ENSPKIP00000022058.1"/>
    </source>
</evidence>
<dbReference type="GO" id="GO:0016020">
    <property type="term" value="C:membrane"/>
    <property type="evidence" value="ECO:0007669"/>
    <property type="project" value="InterPro"/>
</dbReference>
<evidence type="ECO:0000256" key="1">
    <source>
        <dbReference type="ARBA" id="ARBA00004613"/>
    </source>
</evidence>
<dbReference type="Pfam" id="PF00229">
    <property type="entry name" value="TNF"/>
    <property type="match status" value="1"/>
</dbReference>
<dbReference type="PANTHER" id="PTHR15151:SF24">
    <property type="entry name" value="A PROLIFERATION-INDUCING LIGAND-LIKE PROTEIN-RELATED"/>
    <property type="match status" value="1"/>
</dbReference>
<dbReference type="GO" id="GO:0030890">
    <property type="term" value="P:positive regulation of B cell proliferation"/>
    <property type="evidence" value="ECO:0007669"/>
    <property type="project" value="TreeGrafter"/>
</dbReference>
<accession>A0A3B3RUS0</accession>
<dbReference type="Gene3D" id="2.60.120.40">
    <property type="match status" value="1"/>
</dbReference>
<proteinExistence type="inferred from homology"/>
<dbReference type="RefSeq" id="XP_023659275.1">
    <property type="nucleotide sequence ID" value="XM_023803507.2"/>
</dbReference>
<comment type="subcellular location">
    <subcellularLocation>
        <location evidence="1">Secreted</location>
    </subcellularLocation>
</comment>
<dbReference type="InterPro" id="IPR008983">
    <property type="entry name" value="Tumour_necrosis_fac-like_dom"/>
</dbReference>
<feature type="domain" description="THD" evidence="7">
    <location>
        <begin position="113"/>
        <end position="247"/>
    </location>
</feature>
<name>A0A3B3RUS0_9TELE</name>
<keyword evidence="3" id="KW-0202">Cytokine</keyword>
<dbReference type="Proteomes" id="UP000261540">
    <property type="component" value="Unplaced"/>
</dbReference>
<evidence type="ECO:0000256" key="3">
    <source>
        <dbReference type="ARBA" id="ARBA00022514"/>
    </source>
</evidence>
<keyword evidence="9" id="KW-1185">Reference proteome</keyword>
<dbReference type="OrthoDB" id="5947373at2759"/>